<feature type="transmembrane region" description="Helical" evidence="6">
    <location>
        <begin position="21"/>
        <end position="41"/>
    </location>
</feature>
<dbReference type="InterPro" id="IPR036259">
    <property type="entry name" value="MFS_trans_sf"/>
</dbReference>
<feature type="transmembrane region" description="Helical" evidence="6">
    <location>
        <begin position="202"/>
        <end position="221"/>
    </location>
</feature>
<keyword evidence="4 6" id="KW-1133">Transmembrane helix</keyword>
<feature type="transmembrane region" description="Helical" evidence="6">
    <location>
        <begin position="53"/>
        <end position="72"/>
    </location>
</feature>
<evidence type="ECO:0000256" key="3">
    <source>
        <dbReference type="ARBA" id="ARBA00022692"/>
    </source>
</evidence>
<dbReference type="GO" id="GO:0022857">
    <property type="term" value="F:transmembrane transporter activity"/>
    <property type="evidence" value="ECO:0007669"/>
    <property type="project" value="InterPro"/>
</dbReference>
<proteinExistence type="predicted"/>
<reference evidence="8 9" key="1">
    <citation type="submission" date="2019-07" db="EMBL/GenBank/DDBJ databases">
        <title>Genome sequencing of lignin-degrading bacterial isolates.</title>
        <authorList>
            <person name="Gladden J."/>
        </authorList>
    </citation>
    <scope>NUCLEOTIDE SEQUENCE [LARGE SCALE GENOMIC DNA]</scope>
    <source>
        <strain evidence="8 9">J45</strain>
    </source>
</reference>
<feature type="domain" description="Major facilitator superfamily (MFS) profile" evidence="7">
    <location>
        <begin position="18"/>
        <end position="468"/>
    </location>
</feature>
<dbReference type="InterPro" id="IPR011701">
    <property type="entry name" value="MFS"/>
</dbReference>
<organism evidence="8 9">
    <name type="scientific">Rhodococcus rhodochrous J45</name>
    <dbReference type="NCBI Taxonomy" id="935266"/>
    <lineage>
        <taxon>Bacteria</taxon>
        <taxon>Bacillati</taxon>
        <taxon>Actinomycetota</taxon>
        <taxon>Actinomycetes</taxon>
        <taxon>Mycobacteriales</taxon>
        <taxon>Nocardiaceae</taxon>
        <taxon>Rhodococcus</taxon>
    </lineage>
</organism>
<evidence type="ECO:0000313" key="9">
    <source>
        <dbReference type="Proteomes" id="UP000317573"/>
    </source>
</evidence>
<feature type="transmembrane region" description="Helical" evidence="6">
    <location>
        <begin position="141"/>
        <end position="163"/>
    </location>
</feature>
<evidence type="ECO:0000256" key="1">
    <source>
        <dbReference type="ARBA" id="ARBA00004651"/>
    </source>
</evidence>
<feature type="transmembrane region" description="Helical" evidence="6">
    <location>
        <begin position="84"/>
        <end position="103"/>
    </location>
</feature>
<comment type="caution">
    <text evidence="8">The sequence shown here is derived from an EMBL/GenBank/DDBJ whole genome shotgun (WGS) entry which is preliminary data.</text>
</comment>
<feature type="transmembrane region" description="Helical" evidence="6">
    <location>
        <begin position="446"/>
        <end position="463"/>
    </location>
</feature>
<dbReference type="PANTHER" id="PTHR23501:SF197">
    <property type="entry name" value="COMD"/>
    <property type="match status" value="1"/>
</dbReference>
<dbReference type="EMBL" id="VLJT01000039">
    <property type="protein sequence ID" value="TWH10666.1"/>
    <property type="molecule type" value="Genomic_DNA"/>
</dbReference>
<accession>A0A562DM79</accession>
<protein>
    <submittedName>
        <fullName evidence="8">Arabinose efflux permease</fullName>
    </submittedName>
</protein>
<dbReference type="Proteomes" id="UP000317573">
    <property type="component" value="Unassembled WGS sequence"/>
</dbReference>
<dbReference type="Gene3D" id="1.20.1250.20">
    <property type="entry name" value="MFS general substrate transporter like domains"/>
    <property type="match status" value="1"/>
</dbReference>
<dbReference type="RefSeq" id="WP_145692676.1">
    <property type="nucleotide sequence ID" value="NZ_VLJT01000039.1"/>
</dbReference>
<feature type="transmembrane region" description="Helical" evidence="6">
    <location>
        <begin position="367"/>
        <end position="395"/>
    </location>
</feature>
<evidence type="ECO:0000313" key="8">
    <source>
        <dbReference type="EMBL" id="TWH10666.1"/>
    </source>
</evidence>
<dbReference type="GO" id="GO:0005886">
    <property type="term" value="C:plasma membrane"/>
    <property type="evidence" value="ECO:0007669"/>
    <property type="project" value="UniProtKB-SubCell"/>
</dbReference>
<evidence type="ECO:0000259" key="7">
    <source>
        <dbReference type="PROSITE" id="PS50850"/>
    </source>
</evidence>
<dbReference type="Gene3D" id="1.20.1720.10">
    <property type="entry name" value="Multidrug resistance protein D"/>
    <property type="match status" value="1"/>
</dbReference>
<evidence type="ECO:0000256" key="2">
    <source>
        <dbReference type="ARBA" id="ARBA00022448"/>
    </source>
</evidence>
<sequence length="480" mass="49418">MAVETPLSTREVPAPRGIVPVLATVGISVALMQTLIVPILPRLPVLVGASPENTSWAVTATLLAGAVVTPISGRLGDMFGKRRMLLASLSLMVLGSAVCALATTLVPLVIGRALQGAAMGAIPLGIAILRDELPSRRLPGAMATISATMGVGGAIGLPAAAFVAQATDWHMLFVASLVLGLVGIAAILFVVPESSQRNPGRFDVAGALLLSVALVLLLLPVTKGNDWGWTAPATLGMLAGALVVFVGWGLYELRIPRPLVDLRLSARRPILMTNLASVALGFSMYSNILAFPQLLMAPTETGYGFGQTMVTAGIALAPAGLVMMALSPVSARITTRFGARVTLGCGAVLVGLGYLMAYVLYQEVWHIVGASMLIGAGVGLAYAAMPALIMGAVPLRESAAANSLNTLMRSIGTTSAAAVVGVMLAAMTQRIGDSVVPALEGFRVSFLVAVGAAVVALVFTVLIPPPGRSVRPVDETRPER</sequence>
<keyword evidence="5 6" id="KW-0472">Membrane</keyword>
<keyword evidence="2" id="KW-0813">Transport</keyword>
<dbReference type="Pfam" id="PF07690">
    <property type="entry name" value="MFS_1"/>
    <property type="match status" value="1"/>
</dbReference>
<feature type="transmembrane region" description="Helical" evidence="6">
    <location>
        <begin position="109"/>
        <end position="129"/>
    </location>
</feature>
<feature type="transmembrane region" description="Helical" evidence="6">
    <location>
        <begin position="407"/>
        <end position="426"/>
    </location>
</feature>
<comment type="subcellular location">
    <subcellularLocation>
        <location evidence="1">Cell membrane</location>
        <topology evidence="1">Multi-pass membrane protein</topology>
    </subcellularLocation>
</comment>
<keyword evidence="3 6" id="KW-0812">Transmembrane</keyword>
<feature type="transmembrane region" description="Helical" evidence="6">
    <location>
        <begin position="341"/>
        <end position="361"/>
    </location>
</feature>
<evidence type="ECO:0000256" key="6">
    <source>
        <dbReference type="SAM" id="Phobius"/>
    </source>
</evidence>
<dbReference type="PROSITE" id="PS50850">
    <property type="entry name" value="MFS"/>
    <property type="match status" value="1"/>
</dbReference>
<gene>
    <name evidence="8" type="ORF">L618_000400001470</name>
</gene>
<dbReference type="AlphaFoldDB" id="A0A562DM79"/>
<feature type="transmembrane region" description="Helical" evidence="6">
    <location>
        <begin position="227"/>
        <end position="251"/>
    </location>
</feature>
<dbReference type="CDD" id="cd17504">
    <property type="entry name" value="MFS_MMR_MDR_like"/>
    <property type="match status" value="1"/>
</dbReference>
<feature type="transmembrane region" description="Helical" evidence="6">
    <location>
        <begin position="271"/>
        <end position="290"/>
    </location>
</feature>
<dbReference type="InterPro" id="IPR020846">
    <property type="entry name" value="MFS_dom"/>
</dbReference>
<dbReference type="PANTHER" id="PTHR23501">
    <property type="entry name" value="MAJOR FACILITATOR SUPERFAMILY"/>
    <property type="match status" value="1"/>
</dbReference>
<feature type="transmembrane region" description="Helical" evidence="6">
    <location>
        <begin position="310"/>
        <end position="329"/>
    </location>
</feature>
<name>A0A562DM79_RHORH</name>
<dbReference type="SUPFAM" id="SSF103473">
    <property type="entry name" value="MFS general substrate transporter"/>
    <property type="match status" value="1"/>
</dbReference>
<evidence type="ECO:0000256" key="4">
    <source>
        <dbReference type="ARBA" id="ARBA00022989"/>
    </source>
</evidence>
<feature type="transmembrane region" description="Helical" evidence="6">
    <location>
        <begin position="169"/>
        <end position="190"/>
    </location>
</feature>
<evidence type="ECO:0000256" key="5">
    <source>
        <dbReference type="ARBA" id="ARBA00023136"/>
    </source>
</evidence>